<evidence type="ECO:0000313" key="1">
    <source>
        <dbReference type="EMBL" id="CCH69280.1"/>
    </source>
</evidence>
<dbReference type="AlphaFoldDB" id="N0E0S5"/>
<evidence type="ECO:0000313" key="2">
    <source>
        <dbReference type="Proteomes" id="UP000013167"/>
    </source>
</evidence>
<accession>N0E0S5</accession>
<comment type="caution">
    <text evidence="1">The sequence shown here is derived from an EMBL/GenBank/DDBJ whole genome shotgun (WGS) entry which is preliminary data.</text>
</comment>
<dbReference type="Proteomes" id="UP000013167">
    <property type="component" value="Unassembled WGS sequence"/>
</dbReference>
<name>N0E0S5_9MICO</name>
<gene>
    <name evidence="1" type="ORF">BN10_1410002</name>
</gene>
<dbReference type="HOGENOM" id="CLU_1685724_0_0_11"/>
<protein>
    <submittedName>
        <fullName evidence="1">Uncharacterized protein</fullName>
    </submittedName>
</protein>
<keyword evidence="2" id="KW-1185">Reference proteome</keyword>
<proteinExistence type="predicted"/>
<organism evidence="1 2">
    <name type="scientific">Phycicoccus elongatus Lp2</name>
    <dbReference type="NCBI Taxonomy" id="1193181"/>
    <lineage>
        <taxon>Bacteria</taxon>
        <taxon>Bacillati</taxon>
        <taxon>Actinomycetota</taxon>
        <taxon>Actinomycetes</taxon>
        <taxon>Micrococcales</taxon>
        <taxon>Intrasporangiaceae</taxon>
        <taxon>Phycicoccus</taxon>
    </lineage>
</organism>
<sequence length="156" mass="17408">MCGAAVSYSGTGRRPVYCSTRCKNRAANVRAAVRDGAPVVEVVHVVLQRPARPSRATARGKERRDAAAIRRIRRSPRLQRQLFEAIAQDVAANRSWYTDSPRSPWHSARSGLARLANTWLPYRHFDSPAAPALEIDETTLAAIMEQLERDDMEAPD</sequence>
<dbReference type="EMBL" id="CAIZ01000048">
    <property type="protein sequence ID" value="CCH69280.1"/>
    <property type="molecule type" value="Genomic_DNA"/>
</dbReference>
<reference evidence="1 2" key="1">
    <citation type="journal article" date="2013" name="ISME J.">
        <title>A metabolic model for members of the genus Tetrasphaera involved in enhanced biological phosphorus removal.</title>
        <authorList>
            <person name="Kristiansen R."/>
            <person name="Nguyen H.T.T."/>
            <person name="Saunders A.M."/>
            <person name="Nielsen J.L."/>
            <person name="Wimmer R."/>
            <person name="Le V.Q."/>
            <person name="McIlroy S.J."/>
            <person name="Petrovski S."/>
            <person name="Seviour R.J."/>
            <person name="Calteau A."/>
            <person name="Nielsen K.L."/>
            <person name="Nielsen P.H."/>
        </authorList>
    </citation>
    <scope>NUCLEOTIDE SEQUENCE [LARGE SCALE GENOMIC DNA]</scope>
    <source>
        <strain evidence="1 2">Lp2</strain>
    </source>
</reference>